<dbReference type="InterPro" id="IPR044946">
    <property type="entry name" value="Restrct_endonuc_typeI_TRD_sf"/>
</dbReference>
<dbReference type="EMBL" id="JAKNAX010000073">
    <property type="protein sequence ID" value="MDE1348059.1"/>
    <property type="molecule type" value="Genomic_DNA"/>
</dbReference>
<gene>
    <name evidence="5" type="ORF">L9X51_16800</name>
</gene>
<keyword evidence="5" id="KW-0378">Hydrolase</keyword>
<dbReference type="RefSeq" id="WP_274676289.1">
    <property type="nucleotide sequence ID" value="NZ_JAKNAX010000073.1"/>
</dbReference>
<organism evidence="5 6">
    <name type="scientific">Vibrio aestuarianus</name>
    <dbReference type="NCBI Taxonomy" id="28171"/>
    <lineage>
        <taxon>Bacteria</taxon>
        <taxon>Pseudomonadati</taxon>
        <taxon>Pseudomonadota</taxon>
        <taxon>Gammaproteobacteria</taxon>
        <taxon>Vibrionales</taxon>
        <taxon>Vibrionaceae</taxon>
        <taxon>Vibrio</taxon>
    </lineage>
</organism>
<dbReference type="InterPro" id="IPR051212">
    <property type="entry name" value="Type-I_RE_S_subunit"/>
</dbReference>
<dbReference type="Pfam" id="PF01420">
    <property type="entry name" value="Methylase_S"/>
    <property type="match status" value="1"/>
</dbReference>
<accession>A0A9X4IYD3</accession>
<dbReference type="PANTHER" id="PTHR43140:SF1">
    <property type="entry name" value="TYPE I RESTRICTION ENZYME ECOKI SPECIFICITY SUBUNIT"/>
    <property type="match status" value="1"/>
</dbReference>
<comment type="caution">
    <text evidence="5">The sequence shown here is derived from an EMBL/GenBank/DDBJ whole genome shotgun (WGS) entry which is preliminary data.</text>
</comment>
<proteinExistence type="inferred from homology"/>
<protein>
    <submittedName>
        <fullName evidence="5">Restriction endonuclease subunit S</fullName>
        <ecNumber evidence="5">3.1.21.-</ecNumber>
    </submittedName>
</protein>
<evidence type="ECO:0000256" key="3">
    <source>
        <dbReference type="ARBA" id="ARBA00023125"/>
    </source>
</evidence>
<keyword evidence="2" id="KW-0680">Restriction system</keyword>
<reference evidence="5" key="1">
    <citation type="submission" date="2022-02" db="EMBL/GenBank/DDBJ databases">
        <title>Emergence and expansion in Europe of a Vibrio aestuarianus clonal complex pathogenic for oysters.</title>
        <authorList>
            <person name="Mesnil A."/>
            <person name="Travers M.-A."/>
        </authorList>
    </citation>
    <scope>NUCLEOTIDE SEQUENCE</scope>
    <source>
        <strain evidence="5">19_064_15T1</strain>
    </source>
</reference>
<name>A0A9X4IYD3_9VIBR</name>
<feature type="domain" description="Type I restriction modification DNA specificity" evidence="4">
    <location>
        <begin position="84"/>
        <end position="199"/>
    </location>
</feature>
<evidence type="ECO:0000259" key="4">
    <source>
        <dbReference type="Pfam" id="PF01420"/>
    </source>
</evidence>
<keyword evidence="5" id="KW-0540">Nuclease</keyword>
<dbReference type="GO" id="GO:0016787">
    <property type="term" value="F:hydrolase activity"/>
    <property type="evidence" value="ECO:0007669"/>
    <property type="project" value="UniProtKB-KW"/>
</dbReference>
<keyword evidence="3" id="KW-0238">DNA-binding</keyword>
<evidence type="ECO:0000313" key="6">
    <source>
        <dbReference type="Proteomes" id="UP001140978"/>
    </source>
</evidence>
<dbReference type="PANTHER" id="PTHR43140">
    <property type="entry name" value="TYPE-1 RESTRICTION ENZYME ECOKI SPECIFICITY PROTEIN"/>
    <property type="match status" value="1"/>
</dbReference>
<evidence type="ECO:0000313" key="5">
    <source>
        <dbReference type="EMBL" id="MDE1348059.1"/>
    </source>
</evidence>
<dbReference type="Gene3D" id="3.90.220.20">
    <property type="entry name" value="DNA methylase specificity domains"/>
    <property type="match status" value="2"/>
</dbReference>
<dbReference type="SUPFAM" id="SSF116734">
    <property type="entry name" value="DNA methylase specificity domain"/>
    <property type="match status" value="2"/>
</dbReference>
<evidence type="ECO:0000256" key="1">
    <source>
        <dbReference type="ARBA" id="ARBA00010923"/>
    </source>
</evidence>
<dbReference type="GO" id="GO:0003677">
    <property type="term" value="F:DNA binding"/>
    <property type="evidence" value="ECO:0007669"/>
    <property type="project" value="UniProtKB-KW"/>
</dbReference>
<evidence type="ECO:0000256" key="2">
    <source>
        <dbReference type="ARBA" id="ARBA00022747"/>
    </source>
</evidence>
<sequence>MNTLATMPKYEKYKDSKVLNIGLIPQHWNVKKLKFMAAVNSNSLSENSPRNMLLEYVDIGSVSFEYGIEKTEAHIFKEAPSRARRLAQEGDVVISTVRTYLKAIAYVDDEASKYVYSTGFAVISPRGSLSSNYLGYLVKSNSFTHQVDLVAKGMSYPAINTTELSNLYLLDVPESEQHLIAKFLNHKIANIDEAIAIKNKQISLLKERKQIIIQQAVTRGLELTVPMKDSGVDWIGKIPKHWEVKRLKYVLEERNERSKTGEEPLLMMSQIYGLVVRADYHEKAEVAASNIDNKIVYENDLYRINLKMQA</sequence>
<dbReference type="AlphaFoldDB" id="A0A9X4IYD3"/>
<dbReference type="GO" id="GO:0004519">
    <property type="term" value="F:endonuclease activity"/>
    <property type="evidence" value="ECO:0007669"/>
    <property type="project" value="UniProtKB-KW"/>
</dbReference>
<comment type="similarity">
    <text evidence="1">Belongs to the type-I restriction system S methylase family.</text>
</comment>
<dbReference type="InterPro" id="IPR000055">
    <property type="entry name" value="Restrct_endonuc_typeI_TRD"/>
</dbReference>
<dbReference type="GO" id="GO:0009307">
    <property type="term" value="P:DNA restriction-modification system"/>
    <property type="evidence" value="ECO:0007669"/>
    <property type="project" value="UniProtKB-KW"/>
</dbReference>
<dbReference type="Proteomes" id="UP001140978">
    <property type="component" value="Unassembled WGS sequence"/>
</dbReference>
<keyword evidence="5" id="KW-0255">Endonuclease</keyword>
<dbReference type="EC" id="3.1.21.-" evidence="5"/>